<feature type="binding site" evidence="5">
    <location>
        <position position="141"/>
    </location>
    <ligand>
        <name>S-adenosyl-L-methionine</name>
        <dbReference type="ChEBI" id="CHEBI:59789"/>
    </ligand>
</feature>
<reference evidence="8 9" key="1">
    <citation type="journal article" date="2019" name="Int. J. Syst. Evol. Microbiol.">
        <title>The Global Catalogue of Microorganisms (GCM) 10K type strain sequencing project: providing services to taxonomists for standard genome sequencing and annotation.</title>
        <authorList>
            <consortium name="The Broad Institute Genomics Platform"/>
            <consortium name="The Broad Institute Genome Sequencing Center for Infectious Disease"/>
            <person name="Wu L."/>
            <person name="Ma J."/>
        </authorList>
    </citation>
    <scope>NUCLEOTIDE SEQUENCE [LARGE SCALE GENOMIC DNA]</scope>
    <source>
        <strain evidence="8 9">JCM 15421</strain>
    </source>
</reference>
<comment type="function">
    <text evidence="5">Methylates the class 1 translation termination release factors RF1/PrfA and RF2/PrfB on the glutamine residue of the universally conserved GGQ motif.</text>
</comment>
<evidence type="ECO:0000259" key="6">
    <source>
        <dbReference type="Pfam" id="PF05175"/>
    </source>
</evidence>
<dbReference type="Pfam" id="PF17827">
    <property type="entry name" value="PrmC_N"/>
    <property type="match status" value="1"/>
</dbReference>
<dbReference type="InterPro" id="IPR007848">
    <property type="entry name" value="Small_mtfrase_dom"/>
</dbReference>
<comment type="similarity">
    <text evidence="5">Belongs to the protein N5-glutamine methyltransferase family. PrmC subfamily.</text>
</comment>
<keyword evidence="9" id="KW-1185">Reference proteome</keyword>
<keyword evidence="1 5" id="KW-0489">Methyltransferase</keyword>
<feature type="domain" description="Release factor glutamine methyltransferase N-terminal" evidence="7">
    <location>
        <begin position="15"/>
        <end position="73"/>
    </location>
</feature>
<dbReference type="HAMAP" id="MF_02126">
    <property type="entry name" value="RF_methyltr_PrmC"/>
    <property type="match status" value="1"/>
</dbReference>
<dbReference type="RefSeq" id="WP_343793679.1">
    <property type="nucleotide sequence ID" value="NZ_BAAAEU010000025.1"/>
</dbReference>
<dbReference type="NCBIfam" id="TIGR03534">
    <property type="entry name" value="RF_mod_PrmC"/>
    <property type="match status" value="1"/>
</dbReference>
<comment type="caution">
    <text evidence="8">The sequence shown here is derived from an EMBL/GenBank/DDBJ whole genome shotgun (WGS) entry which is preliminary data.</text>
</comment>
<dbReference type="PANTHER" id="PTHR18895:SF74">
    <property type="entry name" value="MTRF1L RELEASE FACTOR GLUTAMINE METHYLTRANSFERASE"/>
    <property type="match status" value="1"/>
</dbReference>
<dbReference type="InterPro" id="IPR029063">
    <property type="entry name" value="SAM-dependent_MTases_sf"/>
</dbReference>
<sequence>MTNVRGLLVAAAARIGGDEARFEAELLLAHALGRSRAWLFAWPEFEPDLVQRAVFEGLVEARRHGEPVAYLTGRREFWSLDLAVTPAVLIPRPETELLVDLALAKIPADAAVAIADLGTGSGALALALAHERPRARVLATDVSEAALAIARANAERLGIGNVEFALGDWCAALGSARFYLIVSNPPYIEKADPHLGEGDLRYEPMSALASGTDGLDAIRQICACAHAHLEPQGWLLFEHGRDQAGRVRELLTAANFIAVQSVPDIEGRDRVTLAQAGPPAALI</sequence>
<dbReference type="PANTHER" id="PTHR18895">
    <property type="entry name" value="HEMK METHYLTRANSFERASE"/>
    <property type="match status" value="1"/>
</dbReference>
<organism evidence="8 9">
    <name type="scientific">Dokdonella soli</name>
    <dbReference type="NCBI Taxonomy" id="529810"/>
    <lineage>
        <taxon>Bacteria</taxon>
        <taxon>Pseudomonadati</taxon>
        <taxon>Pseudomonadota</taxon>
        <taxon>Gammaproteobacteria</taxon>
        <taxon>Lysobacterales</taxon>
        <taxon>Rhodanobacteraceae</taxon>
        <taxon>Dokdonella</taxon>
    </lineage>
</organism>
<dbReference type="NCBIfam" id="TIGR00536">
    <property type="entry name" value="hemK_fam"/>
    <property type="match status" value="1"/>
</dbReference>
<dbReference type="InterPro" id="IPR004556">
    <property type="entry name" value="HemK-like"/>
</dbReference>
<protein>
    <recommendedName>
        <fullName evidence="5">Release factor glutamine methyltransferase</fullName>
        <shortName evidence="5">RF MTase</shortName>
        <ecNumber evidence="5">2.1.1.297</ecNumber>
    </recommendedName>
    <alternativeName>
        <fullName evidence="5">N5-glutamine methyltransferase PrmC</fullName>
    </alternativeName>
    <alternativeName>
        <fullName evidence="5">Protein-(glutamine-N5) MTase PrmC</fullName>
    </alternativeName>
    <alternativeName>
        <fullName evidence="5">Protein-glutamine N-methyltransferase PrmC</fullName>
    </alternativeName>
</protein>
<dbReference type="Pfam" id="PF05175">
    <property type="entry name" value="MTS"/>
    <property type="match status" value="1"/>
</dbReference>
<evidence type="ECO:0000313" key="8">
    <source>
        <dbReference type="EMBL" id="GAA0723491.1"/>
    </source>
</evidence>
<feature type="binding site" evidence="5">
    <location>
        <position position="184"/>
    </location>
    <ligand>
        <name>S-adenosyl-L-methionine</name>
        <dbReference type="ChEBI" id="CHEBI:59789"/>
    </ligand>
</feature>
<dbReference type="EC" id="2.1.1.297" evidence="5"/>
<gene>
    <name evidence="5 8" type="primary">prmC</name>
    <name evidence="8" type="ORF">GCM10009105_35550</name>
</gene>
<evidence type="ECO:0000313" key="9">
    <source>
        <dbReference type="Proteomes" id="UP001501523"/>
    </source>
</evidence>
<dbReference type="Gene3D" id="1.10.8.10">
    <property type="entry name" value="DNA helicase RuvA subunit, C-terminal domain"/>
    <property type="match status" value="1"/>
</dbReference>
<dbReference type="PROSITE" id="PS00092">
    <property type="entry name" value="N6_MTASE"/>
    <property type="match status" value="1"/>
</dbReference>
<name>A0ABN1IY70_9GAMM</name>
<dbReference type="Proteomes" id="UP001501523">
    <property type="component" value="Unassembled WGS sequence"/>
</dbReference>
<comment type="catalytic activity">
    <reaction evidence="4 5">
        <text>L-glutaminyl-[peptide chain release factor] + S-adenosyl-L-methionine = N(5)-methyl-L-glutaminyl-[peptide chain release factor] + S-adenosyl-L-homocysteine + H(+)</text>
        <dbReference type="Rhea" id="RHEA:42896"/>
        <dbReference type="Rhea" id="RHEA-COMP:10271"/>
        <dbReference type="Rhea" id="RHEA-COMP:10272"/>
        <dbReference type="ChEBI" id="CHEBI:15378"/>
        <dbReference type="ChEBI" id="CHEBI:30011"/>
        <dbReference type="ChEBI" id="CHEBI:57856"/>
        <dbReference type="ChEBI" id="CHEBI:59789"/>
        <dbReference type="ChEBI" id="CHEBI:61891"/>
        <dbReference type="EC" id="2.1.1.297"/>
    </reaction>
</comment>
<dbReference type="SUPFAM" id="SSF53335">
    <property type="entry name" value="S-adenosyl-L-methionine-dependent methyltransferases"/>
    <property type="match status" value="1"/>
</dbReference>
<dbReference type="InterPro" id="IPR002052">
    <property type="entry name" value="DNA_methylase_N6_adenine_CS"/>
</dbReference>
<evidence type="ECO:0000256" key="3">
    <source>
        <dbReference type="ARBA" id="ARBA00022691"/>
    </source>
</evidence>
<dbReference type="EMBL" id="BAAAEU010000025">
    <property type="protein sequence ID" value="GAA0723491.1"/>
    <property type="molecule type" value="Genomic_DNA"/>
</dbReference>
<dbReference type="InterPro" id="IPR040758">
    <property type="entry name" value="PrmC_N"/>
</dbReference>
<evidence type="ECO:0000256" key="5">
    <source>
        <dbReference type="HAMAP-Rule" id="MF_02126"/>
    </source>
</evidence>
<evidence type="ECO:0000256" key="1">
    <source>
        <dbReference type="ARBA" id="ARBA00022603"/>
    </source>
</evidence>
<proteinExistence type="inferred from homology"/>
<feature type="binding site" evidence="5">
    <location>
        <begin position="118"/>
        <end position="122"/>
    </location>
    <ligand>
        <name>S-adenosyl-L-methionine</name>
        <dbReference type="ChEBI" id="CHEBI:59789"/>
    </ligand>
</feature>
<evidence type="ECO:0000256" key="4">
    <source>
        <dbReference type="ARBA" id="ARBA00048391"/>
    </source>
</evidence>
<evidence type="ECO:0000259" key="7">
    <source>
        <dbReference type="Pfam" id="PF17827"/>
    </source>
</evidence>
<dbReference type="InterPro" id="IPR019874">
    <property type="entry name" value="RF_methyltr_PrmC"/>
</dbReference>
<dbReference type="GO" id="GO:0032259">
    <property type="term" value="P:methylation"/>
    <property type="evidence" value="ECO:0007669"/>
    <property type="project" value="UniProtKB-KW"/>
</dbReference>
<keyword evidence="2 5" id="KW-0808">Transferase</keyword>
<feature type="binding site" evidence="5">
    <location>
        <begin position="184"/>
        <end position="187"/>
    </location>
    <ligand>
        <name>substrate</name>
    </ligand>
</feature>
<feature type="domain" description="Methyltransferase small" evidence="6">
    <location>
        <begin position="103"/>
        <end position="191"/>
    </location>
</feature>
<keyword evidence="3 5" id="KW-0949">S-adenosyl-L-methionine</keyword>
<dbReference type="InterPro" id="IPR050320">
    <property type="entry name" value="N5-glutamine_MTase"/>
</dbReference>
<dbReference type="CDD" id="cd02440">
    <property type="entry name" value="AdoMet_MTases"/>
    <property type="match status" value="1"/>
</dbReference>
<dbReference type="Gene3D" id="3.40.50.150">
    <property type="entry name" value="Vaccinia Virus protein VP39"/>
    <property type="match status" value="1"/>
</dbReference>
<accession>A0ABN1IY70</accession>
<dbReference type="GO" id="GO:0008168">
    <property type="term" value="F:methyltransferase activity"/>
    <property type="evidence" value="ECO:0007669"/>
    <property type="project" value="UniProtKB-KW"/>
</dbReference>
<evidence type="ECO:0000256" key="2">
    <source>
        <dbReference type="ARBA" id="ARBA00022679"/>
    </source>
</evidence>
<feature type="binding site" evidence="5">
    <location>
        <position position="169"/>
    </location>
    <ligand>
        <name>S-adenosyl-L-methionine</name>
        <dbReference type="ChEBI" id="CHEBI:59789"/>
    </ligand>
</feature>